<evidence type="ECO:0000313" key="1">
    <source>
        <dbReference type="EMBL" id="MQY45640.1"/>
    </source>
</evidence>
<evidence type="ECO:0008006" key="3">
    <source>
        <dbReference type="Google" id="ProtNLM"/>
    </source>
</evidence>
<dbReference type="EMBL" id="WIXI01000036">
    <property type="protein sequence ID" value="MQY45640.1"/>
    <property type="molecule type" value="Genomic_DNA"/>
</dbReference>
<proteinExistence type="predicted"/>
<keyword evidence="2" id="KW-1185">Reference proteome</keyword>
<protein>
    <recommendedName>
        <fullName evidence="3">Biopolymer transporter ExbD</fullName>
    </recommendedName>
</protein>
<dbReference type="Gene3D" id="3.30.420.270">
    <property type="match status" value="1"/>
</dbReference>
<organism evidence="1 2">
    <name type="scientific">Endobacterium cereale</name>
    <dbReference type="NCBI Taxonomy" id="2663029"/>
    <lineage>
        <taxon>Bacteria</taxon>
        <taxon>Pseudomonadati</taxon>
        <taxon>Pseudomonadota</taxon>
        <taxon>Alphaproteobacteria</taxon>
        <taxon>Hyphomicrobiales</taxon>
        <taxon>Rhizobiaceae</taxon>
        <taxon>Endobacterium</taxon>
    </lineage>
</organism>
<dbReference type="AlphaFoldDB" id="A0A6A8A7M3"/>
<accession>A0A6A8A7M3</accession>
<evidence type="ECO:0000313" key="2">
    <source>
        <dbReference type="Proteomes" id="UP000435138"/>
    </source>
</evidence>
<gene>
    <name evidence="1" type="ORF">GAO09_06140</name>
</gene>
<name>A0A6A8A7M3_9HYPH</name>
<reference evidence="1 2" key="1">
    <citation type="submission" date="2019-11" db="EMBL/GenBank/DDBJ databases">
        <title>Genome analysis of Rhizobacterium cereale a novel genus and species isolated from maize roots in North Spain.</title>
        <authorList>
            <person name="Menendez E."/>
            <person name="Flores-Felix J.D."/>
            <person name="Ramirez-Bahena M.-H."/>
            <person name="Igual J.M."/>
            <person name="Garcia-Fraile P."/>
            <person name="Peix A."/>
            <person name="Velazquez E."/>
        </authorList>
    </citation>
    <scope>NUCLEOTIDE SEQUENCE [LARGE SCALE GENOMIC DNA]</scope>
    <source>
        <strain evidence="1 2">RZME27</strain>
    </source>
</reference>
<comment type="caution">
    <text evidence="1">The sequence shown here is derived from an EMBL/GenBank/DDBJ whole genome shotgun (WGS) entry which is preliminary data.</text>
</comment>
<dbReference type="Proteomes" id="UP000435138">
    <property type="component" value="Unassembled WGS sequence"/>
</dbReference>
<sequence length="112" mass="12064">MPVLFDIPIALPEVKPQPPAATVLLGIGKDGHFSACGQTMRNLNALPSMLEKGNETRIMLSADRSLDYKMVLSALEGLRELGFLKVGLVAADADQEAVFSPEVRQIKACRNG</sequence>